<reference evidence="9" key="1">
    <citation type="submission" date="2022-04" db="EMBL/GenBank/DDBJ databases">
        <title>Desulfatitalea alkaliphila sp. nov., a novel anaerobic sulfate-reducing bacterium isolated from terrestrial mud volcano, Taman Peninsula, Russia.</title>
        <authorList>
            <person name="Khomyakova M.A."/>
            <person name="Merkel A.Y."/>
            <person name="Slobodkin A.I."/>
        </authorList>
    </citation>
    <scope>NUCLEOTIDE SEQUENCE</scope>
    <source>
        <strain evidence="9">M08but</strain>
    </source>
</reference>
<organism evidence="9 10">
    <name type="scientific">Desulfatitalea alkaliphila</name>
    <dbReference type="NCBI Taxonomy" id="2929485"/>
    <lineage>
        <taxon>Bacteria</taxon>
        <taxon>Pseudomonadati</taxon>
        <taxon>Thermodesulfobacteriota</taxon>
        <taxon>Desulfobacteria</taxon>
        <taxon>Desulfobacterales</taxon>
        <taxon>Desulfosarcinaceae</taxon>
        <taxon>Desulfatitalea</taxon>
    </lineage>
</organism>
<feature type="transmembrane region" description="Helical" evidence="7">
    <location>
        <begin position="140"/>
        <end position="162"/>
    </location>
</feature>
<keyword evidence="4 7" id="KW-0812">Transmembrane</keyword>
<feature type="transmembrane region" description="Helical" evidence="7">
    <location>
        <begin position="113"/>
        <end position="134"/>
    </location>
</feature>
<dbReference type="SUPFAM" id="SSF161098">
    <property type="entry name" value="MetI-like"/>
    <property type="match status" value="1"/>
</dbReference>
<feature type="domain" description="ABC transmembrane type-1" evidence="8">
    <location>
        <begin position="65"/>
        <end position="264"/>
    </location>
</feature>
<dbReference type="Proteomes" id="UP001165427">
    <property type="component" value="Unassembled WGS sequence"/>
</dbReference>
<comment type="subcellular location">
    <subcellularLocation>
        <location evidence="1 7">Cell membrane</location>
        <topology evidence="1 7">Multi-pass membrane protein</topology>
    </subcellularLocation>
</comment>
<dbReference type="AlphaFoldDB" id="A0AA41R0I4"/>
<dbReference type="Pfam" id="PF00528">
    <property type="entry name" value="BPD_transp_1"/>
    <property type="match status" value="1"/>
</dbReference>
<dbReference type="PROSITE" id="PS50928">
    <property type="entry name" value="ABC_TM1"/>
    <property type="match status" value="1"/>
</dbReference>
<accession>A0AA41R0I4</accession>
<sequence length="277" mass="30346">MSRGFPILKGWLDRLTLPLLLLAGWQATALWLDKPTILPRLDAVASVLMQPTAKILITGSLIENMAVSLIRVVLGFLLAAGTAIPLGLAMGYFQRVERWVDSSVEILRPIPPLAWVPLILAWLGIRSLADWFPFLQTSLIGASIQFTTVVIIFIGAFFPVLLNTIQGVRRIPREYIESARTLGARGWALLHKVLIPASLPMVVTGLRIGLGIGWMCLVAAEMMPGSTAGLGYLIWYAYELLRADIIVAGMIAIGLIGFGMDKGFRRLEARLVWESSG</sequence>
<evidence type="ECO:0000256" key="4">
    <source>
        <dbReference type="ARBA" id="ARBA00022692"/>
    </source>
</evidence>
<keyword evidence="5 7" id="KW-1133">Transmembrane helix</keyword>
<dbReference type="InterPro" id="IPR035906">
    <property type="entry name" value="MetI-like_sf"/>
</dbReference>
<dbReference type="PANTHER" id="PTHR30151:SF0">
    <property type="entry name" value="ABC TRANSPORTER PERMEASE PROTEIN MJ0413-RELATED"/>
    <property type="match status" value="1"/>
</dbReference>
<dbReference type="GO" id="GO:0005886">
    <property type="term" value="C:plasma membrane"/>
    <property type="evidence" value="ECO:0007669"/>
    <property type="project" value="UniProtKB-SubCell"/>
</dbReference>
<evidence type="ECO:0000259" key="8">
    <source>
        <dbReference type="PROSITE" id="PS50928"/>
    </source>
</evidence>
<comment type="caution">
    <text evidence="9">The sequence shown here is derived from an EMBL/GenBank/DDBJ whole genome shotgun (WGS) entry which is preliminary data.</text>
</comment>
<evidence type="ECO:0000313" key="9">
    <source>
        <dbReference type="EMBL" id="MCJ8499659.1"/>
    </source>
</evidence>
<comment type="similarity">
    <text evidence="7">Belongs to the binding-protein-dependent transport system permease family.</text>
</comment>
<keyword evidence="3" id="KW-1003">Cell membrane</keyword>
<feature type="transmembrane region" description="Helical" evidence="7">
    <location>
        <begin position="240"/>
        <end position="260"/>
    </location>
</feature>
<protein>
    <submittedName>
        <fullName evidence="9">ABC transporter permease</fullName>
    </submittedName>
</protein>
<keyword evidence="6 7" id="KW-0472">Membrane</keyword>
<dbReference type="GO" id="GO:0055085">
    <property type="term" value="P:transmembrane transport"/>
    <property type="evidence" value="ECO:0007669"/>
    <property type="project" value="InterPro"/>
</dbReference>
<dbReference type="InterPro" id="IPR000515">
    <property type="entry name" value="MetI-like"/>
</dbReference>
<dbReference type="CDD" id="cd06261">
    <property type="entry name" value="TM_PBP2"/>
    <property type="match status" value="1"/>
</dbReference>
<dbReference type="EMBL" id="JALJRB010000003">
    <property type="protein sequence ID" value="MCJ8499659.1"/>
    <property type="molecule type" value="Genomic_DNA"/>
</dbReference>
<evidence type="ECO:0000256" key="1">
    <source>
        <dbReference type="ARBA" id="ARBA00004651"/>
    </source>
</evidence>
<evidence type="ECO:0000256" key="6">
    <source>
        <dbReference type="ARBA" id="ARBA00023136"/>
    </source>
</evidence>
<keyword evidence="2 7" id="KW-0813">Transport</keyword>
<name>A0AA41R0I4_9BACT</name>
<dbReference type="PANTHER" id="PTHR30151">
    <property type="entry name" value="ALKANE SULFONATE ABC TRANSPORTER-RELATED, MEMBRANE SUBUNIT"/>
    <property type="match status" value="1"/>
</dbReference>
<evidence type="ECO:0000313" key="10">
    <source>
        <dbReference type="Proteomes" id="UP001165427"/>
    </source>
</evidence>
<gene>
    <name evidence="9" type="ORF">MRX98_03660</name>
</gene>
<feature type="transmembrane region" description="Helical" evidence="7">
    <location>
        <begin position="69"/>
        <end position="93"/>
    </location>
</feature>
<keyword evidence="10" id="KW-1185">Reference proteome</keyword>
<dbReference type="RefSeq" id="WP_246903086.1">
    <property type="nucleotide sequence ID" value="NZ_JALJRB010000003.1"/>
</dbReference>
<proteinExistence type="inferred from homology"/>
<evidence type="ECO:0000256" key="3">
    <source>
        <dbReference type="ARBA" id="ARBA00022475"/>
    </source>
</evidence>
<evidence type="ECO:0000256" key="5">
    <source>
        <dbReference type="ARBA" id="ARBA00022989"/>
    </source>
</evidence>
<feature type="transmembrane region" description="Helical" evidence="7">
    <location>
        <begin position="193"/>
        <end position="220"/>
    </location>
</feature>
<evidence type="ECO:0000256" key="2">
    <source>
        <dbReference type="ARBA" id="ARBA00022448"/>
    </source>
</evidence>
<evidence type="ECO:0000256" key="7">
    <source>
        <dbReference type="RuleBase" id="RU363032"/>
    </source>
</evidence>
<dbReference type="Gene3D" id="1.10.3720.10">
    <property type="entry name" value="MetI-like"/>
    <property type="match status" value="1"/>
</dbReference>